<sequence length="103" mass="12191">MPKKLIIRRQLENSDGSMIEQQISGHEIANLMISSFQEIIEIPVEPRKFIIKRKLRQPNGKEVVIEQPFDERDHLVRPSIQIDEIESRRITKPSKIEKSHRIR</sequence>
<dbReference type="EMBL" id="NJHN03000115">
    <property type="protein sequence ID" value="KAH9414023.1"/>
    <property type="molecule type" value="Genomic_DNA"/>
</dbReference>
<name>A0ABQ8IUM6_DERPT</name>
<evidence type="ECO:0000313" key="2">
    <source>
        <dbReference type="Proteomes" id="UP000887458"/>
    </source>
</evidence>
<comment type="caution">
    <text evidence="1">The sequence shown here is derived from an EMBL/GenBank/DDBJ whole genome shotgun (WGS) entry which is preliminary data.</text>
</comment>
<evidence type="ECO:0000313" key="1">
    <source>
        <dbReference type="EMBL" id="KAH9414023.1"/>
    </source>
</evidence>
<reference evidence="1 2" key="1">
    <citation type="journal article" date="2018" name="J. Allergy Clin. Immunol.">
        <title>High-quality assembly of Dermatophagoides pteronyssinus genome and transcriptome reveals a wide range of novel allergens.</title>
        <authorList>
            <person name="Liu X.Y."/>
            <person name="Yang K.Y."/>
            <person name="Wang M.Q."/>
            <person name="Kwok J.S."/>
            <person name="Zeng X."/>
            <person name="Yang Z."/>
            <person name="Xiao X.J."/>
            <person name="Lau C.P."/>
            <person name="Li Y."/>
            <person name="Huang Z.M."/>
            <person name="Ba J.G."/>
            <person name="Yim A.K."/>
            <person name="Ouyang C.Y."/>
            <person name="Ngai S.M."/>
            <person name="Chan T.F."/>
            <person name="Leung E.L."/>
            <person name="Liu L."/>
            <person name="Liu Z.G."/>
            <person name="Tsui S.K."/>
        </authorList>
    </citation>
    <scope>NUCLEOTIDE SEQUENCE [LARGE SCALE GENOMIC DNA]</scope>
    <source>
        <strain evidence="1">Derp</strain>
    </source>
</reference>
<organism evidence="1 2">
    <name type="scientific">Dermatophagoides pteronyssinus</name>
    <name type="common">European house dust mite</name>
    <dbReference type="NCBI Taxonomy" id="6956"/>
    <lineage>
        <taxon>Eukaryota</taxon>
        <taxon>Metazoa</taxon>
        <taxon>Ecdysozoa</taxon>
        <taxon>Arthropoda</taxon>
        <taxon>Chelicerata</taxon>
        <taxon>Arachnida</taxon>
        <taxon>Acari</taxon>
        <taxon>Acariformes</taxon>
        <taxon>Sarcoptiformes</taxon>
        <taxon>Astigmata</taxon>
        <taxon>Psoroptidia</taxon>
        <taxon>Analgoidea</taxon>
        <taxon>Pyroglyphidae</taxon>
        <taxon>Dermatophagoidinae</taxon>
        <taxon>Dermatophagoides</taxon>
    </lineage>
</organism>
<keyword evidence="2" id="KW-1185">Reference proteome</keyword>
<accession>A0ABQ8IUM6</accession>
<reference evidence="1 2" key="2">
    <citation type="journal article" date="2022" name="Mol. Biol. Evol.">
        <title>Comparative Genomics Reveals Insights into the Divergent Evolution of Astigmatic Mites and Household Pest Adaptations.</title>
        <authorList>
            <person name="Xiong Q."/>
            <person name="Wan A.T."/>
            <person name="Liu X."/>
            <person name="Fung C.S."/>
            <person name="Xiao X."/>
            <person name="Malainual N."/>
            <person name="Hou J."/>
            <person name="Wang L."/>
            <person name="Wang M."/>
            <person name="Yang K.Y."/>
            <person name="Cui Y."/>
            <person name="Leung E.L."/>
            <person name="Nong W."/>
            <person name="Shin S.K."/>
            <person name="Au S.W."/>
            <person name="Jeong K.Y."/>
            <person name="Chew F.T."/>
            <person name="Hui J.H."/>
            <person name="Leung T.F."/>
            <person name="Tungtrongchitr A."/>
            <person name="Zhong N."/>
            <person name="Liu Z."/>
            <person name="Tsui S.K."/>
        </authorList>
    </citation>
    <scope>NUCLEOTIDE SEQUENCE [LARGE SCALE GENOMIC DNA]</scope>
    <source>
        <strain evidence="1">Derp</strain>
    </source>
</reference>
<protein>
    <submittedName>
        <fullName evidence="1">Uncharacterized protein</fullName>
    </submittedName>
</protein>
<gene>
    <name evidence="1" type="ORF">DERP_012404</name>
</gene>
<dbReference type="Proteomes" id="UP000887458">
    <property type="component" value="Unassembled WGS sequence"/>
</dbReference>
<proteinExistence type="predicted"/>